<dbReference type="EMBL" id="MU005584">
    <property type="protein sequence ID" value="KAF2683430.1"/>
    <property type="molecule type" value="Genomic_DNA"/>
</dbReference>
<proteinExistence type="predicted"/>
<evidence type="ECO:0000313" key="3">
    <source>
        <dbReference type="Proteomes" id="UP000799291"/>
    </source>
</evidence>
<gene>
    <name evidence="2" type="ORF">K458DRAFT_305049</name>
</gene>
<dbReference type="Proteomes" id="UP000799291">
    <property type="component" value="Unassembled WGS sequence"/>
</dbReference>
<reference evidence="2" key="1">
    <citation type="journal article" date="2020" name="Stud. Mycol.">
        <title>101 Dothideomycetes genomes: a test case for predicting lifestyles and emergence of pathogens.</title>
        <authorList>
            <person name="Haridas S."/>
            <person name="Albert R."/>
            <person name="Binder M."/>
            <person name="Bloem J."/>
            <person name="Labutti K."/>
            <person name="Salamov A."/>
            <person name="Andreopoulos B."/>
            <person name="Baker S."/>
            <person name="Barry K."/>
            <person name="Bills G."/>
            <person name="Bluhm B."/>
            <person name="Cannon C."/>
            <person name="Castanera R."/>
            <person name="Culley D."/>
            <person name="Daum C."/>
            <person name="Ezra D."/>
            <person name="Gonzalez J."/>
            <person name="Henrissat B."/>
            <person name="Kuo A."/>
            <person name="Liang C."/>
            <person name="Lipzen A."/>
            <person name="Lutzoni F."/>
            <person name="Magnuson J."/>
            <person name="Mondo S."/>
            <person name="Nolan M."/>
            <person name="Ohm R."/>
            <person name="Pangilinan J."/>
            <person name="Park H.-J."/>
            <person name="Ramirez L."/>
            <person name="Alfaro M."/>
            <person name="Sun H."/>
            <person name="Tritt A."/>
            <person name="Yoshinaga Y."/>
            <person name="Zwiers L.-H."/>
            <person name="Turgeon B."/>
            <person name="Goodwin S."/>
            <person name="Spatafora J."/>
            <person name="Crous P."/>
            <person name="Grigoriev I."/>
        </authorList>
    </citation>
    <scope>NUCLEOTIDE SEQUENCE</scope>
    <source>
        <strain evidence="2">CBS 122367</strain>
    </source>
</reference>
<sequence>MNRKRSRLALDDDDEEQRTPEPSPALSTFSDTLKKTRTQSDLEDLDMVRPEDAWSVDVDGILASNALATPPGSSLQAHNNVGKYRSDESIIVLCVQGNVQLHYDLLCSSLPDLYAISPALQALVLCRDPSAHIPSESAPFSLPLIQAVGPNYNHFVRLGLLHPLGGGEHPLDALVVIDTSGRRRLVLPFGWGAGKHAGTPAGRIVQTRLMDLLHTCISMLARE</sequence>
<name>A0A6G1IZR5_9PLEO</name>
<dbReference type="AlphaFoldDB" id="A0A6G1IZR5"/>
<protein>
    <submittedName>
        <fullName evidence="2">Uncharacterized protein</fullName>
    </submittedName>
</protein>
<evidence type="ECO:0000256" key="1">
    <source>
        <dbReference type="SAM" id="MobiDB-lite"/>
    </source>
</evidence>
<organism evidence="2 3">
    <name type="scientific">Lentithecium fluviatile CBS 122367</name>
    <dbReference type="NCBI Taxonomy" id="1168545"/>
    <lineage>
        <taxon>Eukaryota</taxon>
        <taxon>Fungi</taxon>
        <taxon>Dikarya</taxon>
        <taxon>Ascomycota</taxon>
        <taxon>Pezizomycotina</taxon>
        <taxon>Dothideomycetes</taxon>
        <taxon>Pleosporomycetidae</taxon>
        <taxon>Pleosporales</taxon>
        <taxon>Massarineae</taxon>
        <taxon>Lentitheciaceae</taxon>
        <taxon>Lentithecium</taxon>
    </lineage>
</organism>
<accession>A0A6G1IZR5</accession>
<feature type="region of interest" description="Disordered" evidence="1">
    <location>
        <begin position="1"/>
        <end position="34"/>
    </location>
</feature>
<keyword evidence="3" id="KW-1185">Reference proteome</keyword>
<dbReference type="OrthoDB" id="5390017at2759"/>
<evidence type="ECO:0000313" key="2">
    <source>
        <dbReference type="EMBL" id="KAF2683430.1"/>
    </source>
</evidence>